<gene>
    <name evidence="3" type="ORF">IPOD504_LOCUS17579</name>
</gene>
<reference evidence="3" key="1">
    <citation type="submission" date="2022-03" db="EMBL/GenBank/DDBJ databases">
        <authorList>
            <person name="Martin H S."/>
        </authorList>
    </citation>
    <scope>NUCLEOTIDE SEQUENCE</scope>
</reference>
<feature type="non-terminal residue" evidence="3">
    <location>
        <position position="305"/>
    </location>
</feature>
<protein>
    <submittedName>
        <fullName evidence="3">Uncharacterized protein</fullName>
    </submittedName>
</protein>
<feature type="coiled-coil region" evidence="1">
    <location>
        <begin position="209"/>
        <end position="288"/>
    </location>
</feature>
<proteinExistence type="predicted"/>
<evidence type="ECO:0000313" key="3">
    <source>
        <dbReference type="EMBL" id="CAH2077169.1"/>
    </source>
</evidence>
<evidence type="ECO:0000313" key="4">
    <source>
        <dbReference type="Proteomes" id="UP000837857"/>
    </source>
</evidence>
<keyword evidence="4" id="KW-1185">Reference proteome</keyword>
<feature type="region of interest" description="Disordered" evidence="2">
    <location>
        <begin position="1"/>
        <end position="33"/>
    </location>
</feature>
<sequence>MGDTIRNNLKCEGAPRRQPVRRPRAKRRRAGPSRRCLGGAVAIGFGVRCRGFDFTADRFIHKMPEQSLKMPQNASPPVRTGAGDISERELSREQYSLNSTPTARVQPAHPKKIQYSVPVNKFTARGHAPGPNLARIKSCLDEYRCKGKATPKVARVAHKAASMEDLTPTKRVLKGRKDPGNALSVVRSPGVRTLAEEQASAKIGRFMLLSAWRRRRQELRCLRKTLEVQVTSSERLRAQVWALKSLLDADNSKVRLAMRELERLKQLLRDKDREKAVLEKEQRALEADVCAAEDRASELSIDADK</sequence>
<dbReference type="Proteomes" id="UP000837857">
    <property type="component" value="Chromosome 9"/>
</dbReference>
<evidence type="ECO:0000256" key="2">
    <source>
        <dbReference type="SAM" id="MobiDB-lite"/>
    </source>
</evidence>
<evidence type="ECO:0000256" key="1">
    <source>
        <dbReference type="SAM" id="Coils"/>
    </source>
</evidence>
<organism evidence="3 4">
    <name type="scientific">Iphiclides podalirius</name>
    <name type="common">scarce swallowtail</name>
    <dbReference type="NCBI Taxonomy" id="110791"/>
    <lineage>
        <taxon>Eukaryota</taxon>
        <taxon>Metazoa</taxon>
        <taxon>Ecdysozoa</taxon>
        <taxon>Arthropoda</taxon>
        <taxon>Hexapoda</taxon>
        <taxon>Insecta</taxon>
        <taxon>Pterygota</taxon>
        <taxon>Neoptera</taxon>
        <taxon>Endopterygota</taxon>
        <taxon>Lepidoptera</taxon>
        <taxon>Glossata</taxon>
        <taxon>Ditrysia</taxon>
        <taxon>Papilionoidea</taxon>
        <taxon>Papilionidae</taxon>
        <taxon>Papilioninae</taxon>
        <taxon>Iphiclides</taxon>
    </lineage>
</organism>
<name>A0ABN8J9Z0_9NEOP</name>
<dbReference type="EMBL" id="OW152821">
    <property type="protein sequence ID" value="CAH2077169.1"/>
    <property type="molecule type" value="Genomic_DNA"/>
</dbReference>
<accession>A0ABN8J9Z0</accession>
<keyword evidence="1" id="KW-0175">Coiled coil</keyword>
<feature type="compositionally biased region" description="Basic residues" evidence="2">
    <location>
        <begin position="18"/>
        <end position="32"/>
    </location>
</feature>